<evidence type="ECO:0000313" key="1">
    <source>
        <dbReference type="EMBL" id="CEK99201.1"/>
    </source>
</evidence>
<dbReference type="AlphaFoldDB" id="A0A0B7C3I5"/>
<feature type="non-terminal residue" evidence="1">
    <location>
        <position position="1"/>
    </location>
</feature>
<reference evidence="1" key="1">
    <citation type="submission" date="2014-12" db="EMBL/GenBank/DDBJ databases">
        <title>Insight into the proteome of Arion vulgaris.</title>
        <authorList>
            <person name="Aradska J."/>
            <person name="Bulat T."/>
            <person name="Smidak R."/>
            <person name="Sarate P."/>
            <person name="Gangsoo J."/>
            <person name="Sialana F."/>
            <person name="Bilban M."/>
            <person name="Lubec G."/>
        </authorList>
    </citation>
    <scope>NUCLEOTIDE SEQUENCE</scope>
    <source>
        <tissue evidence="1">Skin</tissue>
    </source>
</reference>
<dbReference type="EMBL" id="HACG01052330">
    <property type="protein sequence ID" value="CEK99201.1"/>
    <property type="molecule type" value="Transcribed_RNA"/>
</dbReference>
<sequence length="78" mass="8850">KKSPKLKTRTKKKTSEVSFTKLETKDDIDLSKSILTPSGIMKQRMSSLDMTYTRSGRMSRPPLASWTGQRYNIIPGSK</sequence>
<accession>A0A0B7C3I5</accession>
<name>A0A0B7C3I5_9EUPU</name>
<gene>
    <name evidence="1" type="primary">ORF220682</name>
</gene>
<protein>
    <submittedName>
        <fullName evidence="1">Uncharacterized protein</fullName>
    </submittedName>
</protein>
<proteinExistence type="predicted"/>
<feature type="non-terminal residue" evidence="1">
    <location>
        <position position="78"/>
    </location>
</feature>
<organism evidence="1">
    <name type="scientific">Arion vulgaris</name>
    <dbReference type="NCBI Taxonomy" id="1028688"/>
    <lineage>
        <taxon>Eukaryota</taxon>
        <taxon>Metazoa</taxon>
        <taxon>Spiralia</taxon>
        <taxon>Lophotrochozoa</taxon>
        <taxon>Mollusca</taxon>
        <taxon>Gastropoda</taxon>
        <taxon>Heterobranchia</taxon>
        <taxon>Euthyneura</taxon>
        <taxon>Panpulmonata</taxon>
        <taxon>Eupulmonata</taxon>
        <taxon>Stylommatophora</taxon>
        <taxon>Helicina</taxon>
        <taxon>Arionoidea</taxon>
        <taxon>Arionidae</taxon>
        <taxon>Arion</taxon>
    </lineage>
</organism>